<evidence type="ECO:0000259" key="2">
    <source>
        <dbReference type="PROSITE" id="PS50822"/>
    </source>
</evidence>
<dbReference type="InterPro" id="IPR036397">
    <property type="entry name" value="RNaseH_sf"/>
</dbReference>
<dbReference type="SUPFAM" id="SSF101690">
    <property type="entry name" value="PAZ domain"/>
    <property type="match status" value="1"/>
</dbReference>
<dbReference type="InterPro" id="IPR003165">
    <property type="entry name" value="Piwi"/>
</dbReference>
<dbReference type="InterPro" id="IPR003100">
    <property type="entry name" value="PAZ_dom"/>
</dbReference>
<dbReference type="Gene3D" id="2.170.260.10">
    <property type="entry name" value="paz domain"/>
    <property type="match status" value="1"/>
</dbReference>
<evidence type="ECO:0000313" key="4">
    <source>
        <dbReference type="Proteomes" id="UP000757232"/>
    </source>
</evidence>
<sequence>MTVFALASRPETAGSKGTVFLAATNCFRVSIIRKLAFHHYHVHSIRSIPSNNEIKGILRRREIITNLYVRDYPKYFQPGQVVYDGKAGLYTSKDLGSAGHLHFEVRETYQGATGGIIHIELKEAGFILPEDFESLVTHQYHSDSALTAQQIMNLLLHNSTPPEFRKVATRNTMYSMTDKRSVTMGLLFVRGCFASVRLAREHLLLNVDVCSAIMYESGDLITVAARLLELSNCRDLSRTDNVAKLLSALKKVRVRQKKGGKIGRIRTIKDIVPRAGEEKFNLEDGTETTVAEFFFRAHNYRLRFPTFPGIRIIKKDRYRENTDRTEIIPFEVLEVIEGQFYRRRMNQRIHQQIHEMSTLPPDKRMAKIKSHLQAFNPAALNSAGLHVDHDLVSVRGRLLPPPDVRLKALVKKPKDGAWKFQKRDCTPFWQPCTIKCWAALVYERDCDVNFAAKILRQIQNCLKFFGVDTSRIERRRPVIHQRNPQADKLGHLQELLTEVQAIEKRKLSLEDLQSFLILVFLPGGGKSVLHEEIKRVGDTTASPGVITQCLSWDALEVMDKRNSGLVDQYVTNITLKINAKMGGINFVPIKEGLEWIYSPKNGEATMVVDTLHPPVVGLDVSHPGPGIFRPSMASMVYSVDPNASRYFPLCSSQPPRLEIIQDLSKMIYAAMNRFGVHVRATFNNYFLPQRILVYRDGLSDGELVNVGKLEIEAIKAGIQKVWKDLRVTSSFPKITYIVVGKRHHIRFFPERGQGDRSENCPSGFVTDDPRITSPHMYDFFLQSHAGLIGTSRPAHYMVLMDENNLSTDALQSITFGLCHTFARATRAVSVPAPVYYAHLACRRAGIHIEYKDNQSMPSSMGSSDAEYNEQEWKFYDVNKLQSRLMYYA</sequence>
<evidence type="ECO:0000313" key="3">
    <source>
        <dbReference type="EMBL" id="OCB89497.1"/>
    </source>
</evidence>
<comment type="caution">
    <text evidence="3">The sequence shown here is derived from an EMBL/GenBank/DDBJ whole genome shotgun (WGS) entry which is preliminary data.</text>
</comment>
<accession>A0A9Q5I1E8</accession>
<dbReference type="InterPro" id="IPR014811">
    <property type="entry name" value="ArgoL1"/>
</dbReference>
<dbReference type="Pfam" id="PF16486">
    <property type="entry name" value="ArgoN"/>
    <property type="match status" value="1"/>
</dbReference>
<dbReference type="Proteomes" id="UP000757232">
    <property type="component" value="Unassembled WGS sequence"/>
</dbReference>
<dbReference type="SMART" id="SM00950">
    <property type="entry name" value="Piwi"/>
    <property type="match status" value="1"/>
</dbReference>
<dbReference type="Pfam" id="PF08699">
    <property type="entry name" value="ArgoL1"/>
    <property type="match status" value="1"/>
</dbReference>
<dbReference type="PROSITE" id="PS50821">
    <property type="entry name" value="PAZ"/>
    <property type="match status" value="1"/>
</dbReference>
<evidence type="ECO:0000259" key="1">
    <source>
        <dbReference type="PROSITE" id="PS50821"/>
    </source>
</evidence>
<reference evidence="3" key="1">
    <citation type="submission" date="2016-06" db="EMBL/GenBank/DDBJ databases">
        <title>Draft Genome sequence of the fungus Inonotus baumii.</title>
        <authorList>
            <person name="Zhu H."/>
            <person name="Lin W."/>
        </authorList>
    </citation>
    <scope>NUCLEOTIDE SEQUENCE</scope>
    <source>
        <strain evidence="3">821</strain>
    </source>
</reference>
<dbReference type="SUPFAM" id="SSF53098">
    <property type="entry name" value="Ribonuclease H-like"/>
    <property type="match status" value="1"/>
</dbReference>
<dbReference type="Pfam" id="PF02170">
    <property type="entry name" value="PAZ"/>
    <property type="match status" value="1"/>
</dbReference>
<feature type="domain" description="PAZ" evidence="1">
    <location>
        <begin position="222"/>
        <end position="337"/>
    </location>
</feature>
<dbReference type="Gene3D" id="3.30.420.10">
    <property type="entry name" value="Ribonuclease H-like superfamily/Ribonuclease H"/>
    <property type="match status" value="1"/>
</dbReference>
<dbReference type="AlphaFoldDB" id="A0A9Q5I1E8"/>
<dbReference type="CDD" id="cd02846">
    <property type="entry name" value="PAZ_argonaute_like"/>
    <property type="match status" value="1"/>
</dbReference>
<dbReference type="InterPro" id="IPR032474">
    <property type="entry name" value="Argonaute_N"/>
</dbReference>
<dbReference type="SMART" id="SM01163">
    <property type="entry name" value="DUF1785"/>
    <property type="match status" value="1"/>
</dbReference>
<feature type="domain" description="Piwi" evidence="2">
    <location>
        <begin position="544"/>
        <end position="849"/>
    </location>
</feature>
<dbReference type="EMBL" id="LNZH02000154">
    <property type="protein sequence ID" value="OCB89497.1"/>
    <property type="molecule type" value="Genomic_DNA"/>
</dbReference>
<dbReference type="InterPro" id="IPR012337">
    <property type="entry name" value="RNaseH-like_sf"/>
</dbReference>
<dbReference type="PANTHER" id="PTHR22891">
    <property type="entry name" value="EUKARYOTIC TRANSLATION INITIATION FACTOR 2C"/>
    <property type="match status" value="1"/>
</dbReference>
<proteinExistence type="predicted"/>
<dbReference type="InterPro" id="IPR036085">
    <property type="entry name" value="PAZ_dom_sf"/>
</dbReference>
<name>A0A9Q5I1E8_SANBA</name>
<dbReference type="Pfam" id="PF02171">
    <property type="entry name" value="Piwi"/>
    <property type="match status" value="1"/>
</dbReference>
<dbReference type="PROSITE" id="PS50822">
    <property type="entry name" value="PIWI"/>
    <property type="match status" value="1"/>
</dbReference>
<gene>
    <name evidence="3" type="ORF">A7U60_g3292</name>
</gene>
<organism evidence="3 4">
    <name type="scientific">Sanghuangporus baumii</name>
    <name type="common">Phellinus baumii</name>
    <dbReference type="NCBI Taxonomy" id="108892"/>
    <lineage>
        <taxon>Eukaryota</taxon>
        <taxon>Fungi</taxon>
        <taxon>Dikarya</taxon>
        <taxon>Basidiomycota</taxon>
        <taxon>Agaricomycotina</taxon>
        <taxon>Agaricomycetes</taxon>
        <taxon>Hymenochaetales</taxon>
        <taxon>Hymenochaetaceae</taxon>
        <taxon>Sanghuangporus</taxon>
    </lineage>
</organism>
<dbReference type="Gene3D" id="3.40.50.2300">
    <property type="match status" value="1"/>
</dbReference>
<protein>
    <submittedName>
        <fullName evidence="3">Piwi-domain-containing protein</fullName>
    </submittedName>
</protein>
<dbReference type="GO" id="GO:0003723">
    <property type="term" value="F:RNA binding"/>
    <property type="evidence" value="ECO:0007669"/>
    <property type="project" value="InterPro"/>
</dbReference>
<keyword evidence="4" id="KW-1185">Reference proteome</keyword>
<dbReference type="OrthoDB" id="10252740at2759"/>